<dbReference type="Pfam" id="PF17802">
    <property type="entry name" value="SpaA"/>
    <property type="match status" value="1"/>
</dbReference>
<evidence type="ECO:0000256" key="7">
    <source>
        <dbReference type="SAM" id="SignalP"/>
    </source>
</evidence>
<dbReference type="Pfam" id="PF16570">
    <property type="entry name" value="GramPos_pilinD3"/>
    <property type="match status" value="1"/>
</dbReference>
<accession>A0A0Z8GTT5</accession>
<reference evidence="13 14" key="1">
    <citation type="submission" date="2016-02" db="EMBL/GenBank/DDBJ databases">
        <authorList>
            <consortium name="Pathogen Informatics"/>
        </authorList>
    </citation>
    <scope>NUCLEOTIDE SEQUENCE [LARGE SCALE GENOMIC DNA]</scope>
    <source>
        <strain evidence="13 14">LSS52</strain>
    </source>
</reference>
<dbReference type="NCBIfam" id="TIGR04226">
    <property type="entry name" value="RrgB_K2N_iso_D2"/>
    <property type="match status" value="1"/>
</dbReference>
<dbReference type="Gene3D" id="1.20.58.90">
    <property type="match status" value="1"/>
</dbReference>
<dbReference type="NCBIfam" id="TIGR01167">
    <property type="entry name" value="LPXTG_anchor"/>
    <property type="match status" value="1"/>
</dbReference>
<protein>
    <submittedName>
        <fullName evidence="13">Cell wall surface anchor family protein</fullName>
    </submittedName>
</protein>
<evidence type="ECO:0000259" key="10">
    <source>
        <dbReference type="Pfam" id="PF16569"/>
    </source>
</evidence>
<dbReference type="Gene3D" id="2.60.40.10">
    <property type="entry name" value="Immunoglobulins"/>
    <property type="match status" value="2"/>
</dbReference>
<keyword evidence="6" id="KW-1133">Transmembrane helix</keyword>
<feature type="chain" id="PRO_5007083707" evidence="7">
    <location>
        <begin position="31"/>
        <end position="652"/>
    </location>
</feature>
<dbReference type="RefSeq" id="WP_079761353.1">
    <property type="nucleotide sequence ID" value="NZ_CEDY01000185.1"/>
</dbReference>
<dbReference type="InterPro" id="IPR032332">
    <property type="entry name" value="GramPos_pilinD3"/>
</dbReference>
<dbReference type="InterPro" id="IPR013783">
    <property type="entry name" value="Ig-like_fold"/>
</dbReference>
<gene>
    <name evidence="13" type="ORF">ERS132414_01798</name>
</gene>
<evidence type="ECO:0000256" key="5">
    <source>
        <dbReference type="SAM" id="MobiDB-lite"/>
    </source>
</evidence>
<feature type="domain" description="SpaA-like prealbumin fold" evidence="12">
    <location>
        <begin position="540"/>
        <end position="596"/>
    </location>
</feature>
<dbReference type="Pfam" id="PF00746">
    <property type="entry name" value="Gram_pos_anchor"/>
    <property type="match status" value="1"/>
</dbReference>
<keyword evidence="3 7" id="KW-0732">Signal</keyword>
<feature type="transmembrane region" description="Helical" evidence="6">
    <location>
        <begin position="622"/>
        <end position="644"/>
    </location>
</feature>
<dbReference type="Pfam" id="PF16569">
    <property type="entry name" value="GramPos_pilinBB"/>
    <property type="match status" value="1"/>
</dbReference>
<dbReference type="Gene3D" id="2.60.40.1140">
    <property type="entry name" value="Collagen-binding surface protein Cna, B-type domain"/>
    <property type="match status" value="1"/>
</dbReference>
<dbReference type="AlphaFoldDB" id="A0A0Z8GTT5"/>
<evidence type="ECO:0000259" key="9">
    <source>
        <dbReference type="Pfam" id="PF16555"/>
    </source>
</evidence>
<keyword evidence="6" id="KW-0812">Transmembrane</keyword>
<evidence type="ECO:0000259" key="11">
    <source>
        <dbReference type="Pfam" id="PF16570"/>
    </source>
</evidence>
<feature type="region of interest" description="Disordered" evidence="5">
    <location>
        <begin position="421"/>
        <end position="449"/>
    </location>
</feature>
<dbReference type="InterPro" id="IPR032364">
    <property type="entry name" value="GramPos_pilinD1_N"/>
</dbReference>
<proteinExistence type="predicted"/>
<dbReference type="Gene3D" id="2.60.40.740">
    <property type="match status" value="1"/>
</dbReference>
<dbReference type="InterPro" id="IPR041033">
    <property type="entry name" value="SpaA_PFL_dom_1"/>
</dbReference>
<dbReference type="InterPro" id="IPR032334">
    <property type="entry name" value="GramPos_pilinBB"/>
</dbReference>
<evidence type="ECO:0000256" key="6">
    <source>
        <dbReference type="SAM" id="Phobius"/>
    </source>
</evidence>
<evidence type="ECO:0000256" key="3">
    <source>
        <dbReference type="ARBA" id="ARBA00022729"/>
    </source>
</evidence>
<sequence length="652" mass="72010">MKKITKLFSLVAVAITLLGSLVNIKHIVHADDTHETTVKVHKILMNNKDFNNFNHDTSQNVENYTGQSITNITGYFGNSAQDIAGVNFKVWQKVDVAGEGTKTGEQLGITGDNDNYKLFADSGDKKYGSEGVLTVENQGASFTLNDGTYIFVEDKENSPYYNSQEGKELTGAKAVPFKLELPITKPDGSGYFDTQSPLHVYPKNTEDKPVIDKKFGDGTNNLKNVEIGETINYQIVTSVPQNASYKTFVWEDTMVNGLDFNLNSLQITDDKGLNLTATTDYTLTQTLRGFYLVLNESGLTKLAEKAKDGVVTFTLKYTATLNDSAKVDTEIPNTVKLHYGNRPNTISEPKTTKPSNGEIIVEKTWDNVNAVEVTFGVYEKETGVRVGEIKLNNTTTTGKLENLDNTKDYLVIEETSVSGSLPTYENGTTGTIKVKNSKNPNPNPLEPEEPKVITYGKRFVKTDDKDLAGSEKLFGAEFLVRQNGVEKYLALKSADTQATQLADYKQKEAEYIAAVKANSADKDTKKASRDAAYEALNMQWTWVDTKEQAFIFVSSTDGKFEVKGLKEGTYELVETKSPEGFALPSTPITFQVQRGSWGTTDELNTNNFQQVRNKKVTIPQTGGIGTLVFTVVGLSTMVFAYIAMKKRQSEEA</sequence>
<feature type="domain" description="Gram-positive pilin subunit D1 N-terminal" evidence="9">
    <location>
        <begin position="34"/>
        <end position="205"/>
    </location>
</feature>
<evidence type="ECO:0000313" key="13">
    <source>
        <dbReference type="EMBL" id="CYV04707.1"/>
    </source>
</evidence>
<keyword evidence="1" id="KW-0134">Cell wall</keyword>
<organism evidence="13 14">
    <name type="scientific">Streptococcus suis</name>
    <dbReference type="NCBI Taxonomy" id="1307"/>
    <lineage>
        <taxon>Bacteria</taxon>
        <taxon>Bacillati</taxon>
        <taxon>Bacillota</taxon>
        <taxon>Bacilli</taxon>
        <taxon>Lactobacillales</taxon>
        <taxon>Streptococcaceae</taxon>
        <taxon>Streptococcus</taxon>
    </lineage>
</organism>
<feature type="domain" description="Gram-positive cocci surface proteins LPxTG" evidence="8">
    <location>
        <begin position="611"/>
        <end position="649"/>
    </location>
</feature>
<dbReference type="InterPro" id="IPR026466">
    <property type="entry name" value="Fim_isopep_form_D2_dom"/>
</dbReference>
<evidence type="ECO:0000259" key="12">
    <source>
        <dbReference type="Pfam" id="PF17802"/>
    </source>
</evidence>
<dbReference type="Proteomes" id="UP000072794">
    <property type="component" value="Unassembled WGS sequence"/>
</dbReference>
<keyword evidence="2" id="KW-0964">Secreted</keyword>
<evidence type="ECO:0000256" key="2">
    <source>
        <dbReference type="ARBA" id="ARBA00022525"/>
    </source>
</evidence>
<keyword evidence="4" id="KW-0572">Peptidoglycan-anchor</keyword>
<feature type="compositionally biased region" description="Polar residues" evidence="5">
    <location>
        <begin position="421"/>
        <end position="431"/>
    </location>
</feature>
<evidence type="ECO:0000256" key="1">
    <source>
        <dbReference type="ARBA" id="ARBA00022512"/>
    </source>
</evidence>
<name>A0A0Z8GTT5_STRSU</name>
<keyword evidence="6" id="KW-0472">Membrane</keyword>
<dbReference type="Pfam" id="PF16555">
    <property type="entry name" value="GramPos_pilinD1"/>
    <property type="match status" value="1"/>
</dbReference>
<evidence type="ECO:0000259" key="8">
    <source>
        <dbReference type="Pfam" id="PF00746"/>
    </source>
</evidence>
<evidence type="ECO:0000313" key="14">
    <source>
        <dbReference type="Proteomes" id="UP000072794"/>
    </source>
</evidence>
<feature type="signal peptide" evidence="7">
    <location>
        <begin position="1"/>
        <end position="30"/>
    </location>
</feature>
<dbReference type="EMBL" id="FIHA01000041">
    <property type="protein sequence ID" value="CYV04707.1"/>
    <property type="molecule type" value="Genomic_DNA"/>
</dbReference>
<evidence type="ECO:0000256" key="4">
    <source>
        <dbReference type="ARBA" id="ARBA00023088"/>
    </source>
</evidence>
<feature type="domain" description="Gram-positive pilin backbone subunit 2 Cna-B-like" evidence="10">
    <location>
        <begin position="227"/>
        <end position="343"/>
    </location>
</feature>
<feature type="domain" description="Gram-positive pilin backbone subunit 3 Cna-B-like" evidence="11">
    <location>
        <begin position="393"/>
        <end position="480"/>
    </location>
</feature>
<dbReference type="InterPro" id="IPR019931">
    <property type="entry name" value="LPXTG_anchor"/>
</dbReference>